<evidence type="ECO:0000313" key="2">
    <source>
        <dbReference type="Proteomes" id="UP000824202"/>
    </source>
</evidence>
<dbReference type="AlphaFoldDB" id="A0A9D1UYL7"/>
<feature type="non-terminal residue" evidence="1">
    <location>
        <position position="1"/>
    </location>
</feature>
<comment type="caution">
    <text evidence="1">The sequence shown here is derived from an EMBL/GenBank/DDBJ whole genome shotgun (WGS) entry which is preliminary data.</text>
</comment>
<name>A0A9D1UYL7_9BACT</name>
<gene>
    <name evidence="1" type="ORF">H9863_01940</name>
</gene>
<dbReference type="Proteomes" id="UP000824202">
    <property type="component" value="Unassembled WGS sequence"/>
</dbReference>
<reference evidence="1" key="1">
    <citation type="journal article" date="2021" name="PeerJ">
        <title>Extensive microbial diversity within the chicken gut microbiome revealed by metagenomics and culture.</title>
        <authorList>
            <person name="Gilroy R."/>
            <person name="Ravi A."/>
            <person name="Getino M."/>
            <person name="Pursley I."/>
            <person name="Horton D.L."/>
            <person name="Alikhan N.F."/>
            <person name="Baker D."/>
            <person name="Gharbi K."/>
            <person name="Hall N."/>
            <person name="Watson M."/>
            <person name="Adriaenssens E.M."/>
            <person name="Foster-Nyarko E."/>
            <person name="Jarju S."/>
            <person name="Secka A."/>
            <person name="Antonio M."/>
            <person name="Oren A."/>
            <person name="Chaudhuri R.R."/>
            <person name="La Ragione R."/>
            <person name="Hildebrand F."/>
            <person name="Pallen M.J."/>
        </authorList>
    </citation>
    <scope>NUCLEOTIDE SEQUENCE</scope>
    <source>
        <strain evidence="1">23274</strain>
    </source>
</reference>
<proteinExistence type="predicted"/>
<evidence type="ECO:0000313" key="1">
    <source>
        <dbReference type="EMBL" id="HIX02863.1"/>
    </source>
</evidence>
<reference evidence="1" key="2">
    <citation type="submission" date="2021-04" db="EMBL/GenBank/DDBJ databases">
        <authorList>
            <person name="Gilroy R."/>
        </authorList>
    </citation>
    <scope>NUCLEOTIDE SEQUENCE</scope>
    <source>
        <strain evidence="1">23274</strain>
    </source>
</reference>
<protein>
    <submittedName>
        <fullName evidence="1">DUF4091 domain-containing protein</fullName>
    </submittedName>
</protein>
<accession>A0A9D1UYL7</accession>
<organism evidence="1 2">
    <name type="scientific">Candidatus Odoribacter faecigallinarum</name>
    <dbReference type="NCBI Taxonomy" id="2838706"/>
    <lineage>
        <taxon>Bacteria</taxon>
        <taxon>Pseudomonadati</taxon>
        <taxon>Bacteroidota</taxon>
        <taxon>Bacteroidia</taxon>
        <taxon>Bacteroidales</taxon>
        <taxon>Odoribacteraceae</taxon>
        <taxon>Odoribacter</taxon>
    </lineage>
</organism>
<sequence length="70" mass="8120">GASSIRFERLREGLVLAEKIRLLREEYTRTRNTEALRLLNEEVARFVRQPITHANAAPMVNRLQTFINGL</sequence>
<dbReference type="EMBL" id="DXFT01000038">
    <property type="protein sequence ID" value="HIX02863.1"/>
    <property type="molecule type" value="Genomic_DNA"/>
</dbReference>